<comment type="caution">
    <text evidence="3">The sequence shown here is derived from an EMBL/GenBank/DDBJ whole genome shotgun (WGS) entry which is preliminary data.</text>
</comment>
<dbReference type="GO" id="GO:0030246">
    <property type="term" value="F:carbohydrate binding"/>
    <property type="evidence" value="ECO:0007669"/>
    <property type="project" value="InterPro"/>
</dbReference>
<dbReference type="InterPro" id="IPR010502">
    <property type="entry name" value="Carb-bd_dom_fam9"/>
</dbReference>
<dbReference type="RefSeq" id="WP_150864846.1">
    <property type="nucleotide sequence ID" value="NZ_VYXP01000007.1"/>
</dbReference>
<reference evidence="3 4" key="1">
    <citation type="submission" date="2019-09" db="EMBL/GenBank/DDBJ databases">
        <title>Wenzhouxiangella sp. Genome sequencing and assembly.</title>
        <authorList>
            <person name="Zhang R."/>
        </authorList>
    </citation>
    <scope>NUCLEOTIDE SEQUENCE [LARGE SCALE GENOMIC DNA]</scope>
    <source>
        <strain evidence="3 4">W260</strain>
    </source>
</reference>
<protein>
    <submittedName>
        <fullName evidence="3">Sugar-binding protein</fullName>
    </submittedName>
</protein>
<dbReference type="AlphaFoldDB" id="A0A5N0T6P0"/>
<dbReference type="Gene3D" id="2.60.40.1190">
    <property type="match status" value="1"/>
</dbReference>
<proteinExistence type="predicted"/>
<feature type="chain" id="PRO_5024336761" evidence="1">
    <location>
        <begin position="25"/>
        <end position="268"/>
    </location>
</feature>
<dbReference type="GO" id="GO:0016052">
    <property type="term" value="P:carbohydrate catabolic process"/>
    <property type="evidence" value="ECO:0007669"/>
    <property type="project" value="InterPro"/>
</dbReference>
<gene>
    <name evidence="3" type="ORF">F3N42_12695</name>
</gene>
<sequence length="268" mass="29801">MNSQTAVAFMAAVATLLATGTGQAASTRMTLQAPFAKEAPIVDGDPSDPAWEAAAWRPMDKLMLGDMPSSDDFSGRYKVVWTRDHLYLLAQITDDVLLDSHPDPLDHYWEDDTLEIFVDEDDSNGDHQFNYNAFAYHVGLDNQAVDTGPFRSPEDEAAGKQFIRVFPDHILSRWQRSHDAGKYVYWEVRITVYGSNFKDSYATGETPARPVTLSAGKELGFMVAYCDADVPGEGREHFVGDMEIEPVDGDRNRGWIDAGVFGKLVLKP</sequence>
<organism evidence="3 4">
    <name type="scientific">Marinihelvus fidelis</name>
    <dbReference type="NCBI Taxonomy" id="2613842"/>
    <lineage>
        <taxon>Bacteria</taxon>
        <taxon>Pseudomonadati</taxon>
        <taxon>Pseudomonadota</taxon>
        <taxon>Gammaproteobacteria</taxon>
        <taxon>Chromatiales</taxon>
        <taxon>Wenzhouxiangellaceae</taxon>
        <taxon>Marinihelvus</taxon>
    </lineage>
</organism>
<dbReference type="Proteomes" id="UP000325372">
    <property type="component" value="Unassembled WGS sequence"/>
</dbReference>
<evidence type="ECO:0000256" key="1">
    <source>
        <dbReference type="SAM" id="SignalP"/>
    </source>
</evidence>
<keyword evidence="4" id="KW-1185">Reference proteome</keyword>
<dbReference type="GO" id="GO:0004553">
    <property type="term" value="F:hydrolase activity, hydrolyzing O-glycosyl compounds"/>
    <property type="evidence" value="ECO:0007669"/>
    <property type="project" value="InterPro"/>
</dbReference>
<dbReference type="EMBL" id="VYXP01000007">
    <property type="protein sequence ID" value="KAA9130542.1"/>
    <property type="molecule type" value="Genomic_DNA"/>
</dbReference>
<evidence type="ECO:0000259" key="2">
    <source>
        <dbReference type="Pfam" id="PF06452"/>
    </source>
</evidence>
<keyword evidence="1" id="KW-0732">Signal</keyword>
<name>A0A5N0T6P0_9GAMM</name>
<dbReference type="SUPFAM" id="SSF49344">
    <property type="entry name" value="CBD9-like"/>
    <property type="match status" value="1"/>
</dbReference>
<evidence type="ECO:0000313" key="4">
    <source>
        <dbReference type="Proteomes" id="UP000325372"/>
    </source>
</evidence>
<evidence type="ECO:0000313" key="3">
    <source>
        <dbReference type="EMBL" id="KAA9130542.1"/>
    </source>
</evidence>
<feature type="signal peptide" evidence="1">
    <location>
        <begin position="1"/>
        <end position="24"/>
    </location>
</feature>
<feature type="domain" description="Carbohydrate-binding" evidence="2">
    <location>
        <begin position="42"/>
        <end position="267"/>
    </location>
</feature>
<accession>A0A5N0T6P0</accession>
<dbReference type="CDD" id="cd00241">
    <property type="entry name" value="DOMON_like"/>
    <property type="match status" value="1"/>
</dbReference>
<dbReference type="Pfam" id="PF06452">
    <property type="entry name" value="CBM9_1"/>
    <property type="match status" value="1"/>
</dbReference>